<feature type="region of interest" description="Disordered" evidence="1">
    <location>
        <begin position="1"/>
        <end position="21"/>
    </location>
</feature>
<sequence>MNPGAAAARKSAKDAGKQVGQWLEEAITDKQEREKEAGNVTKADR</sequence>
<protein>
    <submittedName>
        <fullName evidence="2">Uncharacterized protein</fullName>
    </submittedName>
</protein>
<proteinExistence type="predicted"/>
<reference evidence="2" key="1">
    <citation type="submission" date="2018-05" db="EMBL/GenBank/DDBJ databases">
        <authorList>
            <person name="Lanie J.A."/>
            <person name="Ng W.-L."/>
            <person name="Kazmierczak K.M."/>
            <person name="Andrzejewski T.M."/>
            <person name="Davidsen T.M."/>
            <person name="Wayne K.J."/>
            <person name="Tettelin H."/>
            <person name="Glass J.I."/>
            <person name="Rusch D."/>
            <person name="Podicherti R."/>
            <person name="Tsui H.-C.T."/>
            <person name="Winkler M.E."/>
        </authorList>
    </citation>
    <scope>NUCLEOTIDE SEQUENCE</scope>
</reference>
<accession>A0A382EU21</accession>
<dbReference type="EMBL" id="UINC01046002">
    <property type="protein sequence ID" value="SVB53453.1"/>
    <property type="molecule type" value="Genomic_DNA"/>
</dbReference>
<gene>
    <name evidence="2" type="ORF">METZ01_LOCUS206307</name>
</gene>
<evidence type="ECO:0000313" key="2">
    <source>
        <dbReference type="EMBL" id="SVB53453.1"/>
    </source>
</evidence>
<organism evidence="2">
    <name type="scientific">marine metagenome</name>
    <dbReference type="NCBI Taxonomy" id="408172"/>
    <lineage>
        <taxon>unclassified sequences</taxon>
        <taxon>metagenomes</taxon>
        <taxon>ecological metagenomes</taxon>
    </lineage>
</organism>
<dbReference type="AlphaFoldDB" id="A0A382EU21"/>
<evidence type="ECO:0000256" key="1">
    <source>
        <dbReference type="SAM" id="MobiDB-lite"/>
    </source>
</evidence>
<name>A0A382EU21_9ZZZZ</name>